<accession>A0A2B6HTA9</accession>
<dbReference type="AlphaFoldDB" id="A0A2B6HTA9"/>
<comment type="caution">
    <text evidence="1">The sequence shown here is derived from an EMBL/GenBank/DDBJ whole genome shotgun (WGS) entry which is preliminary data.</text>
</comment>
<dbReference type="PROSITE" id="PS51257">
    <property type="entry name" value="PROKAR_LIPOPROTEIN"/>
    <property type="match status" value="1"/>
</dbReference>
<evidence type="ECO:0000313" key="1">
    <source>
        <dbReference type="EMBL" id="PEM58555.1"/>
    </source>
</evidence>
<name>A0A2B6HTA9_9BACI</name>
<proteinExistence type="predicted"/>
<evidence type="ECO:0000313" key="2">
    <source>
        <dbReference type="Proteomes" id="UP000219775"/>
    </source>
</evidence>
<dbReference type="PANTHER" id="PTHR41247">
    <property type="entry name" value="HTH-TYPE TRANSCRIPTIONAL REPRESSOR YCNK"/>
    <property type="match status" value="1"/>
</dbReference>
<dbReference type="InterPro" id="IPR008719">
    <property type="entry name" value="N2O_reductase_NosL"/>
</dbReference>
<reference evidence="1 2" key="1">
    <citation type="submission" date="2017-09" db="EMBL/GenBank/DDBJ databases">
        <title>Large-scale bioinformatics analysis of Bacillus genomes uncovers conserved roles of natural products in bacterial physiology.</title>
        <authorList>
            <consortium name="Agbiome Team Llc"/>
            <person name="Bleich R.M."/>
            <person name="Grubbs K.J."/>
            <person name="Santa Maria K.C."/>
            <person name="Allen S.E."/>
            <person name="Farag S."/>
            <person name="Shank E.A."/>
            <person name="Bowers A."/>
        </authorList>
    </citation>
    <scope>NUCLEOTIDE SEQUENCE [LARGE SCALE GENOMIC DNA]</scope>
    <source>
        <strain evidence="1 2">AFS009893</strain>
    </source>
</reference>
<evidence type="ECO:0008006" key="3">
    <source>
        <dbReference type="Google" id="ProtNLM"/>
    </source>
</evidence>
<dbReference type="SUPFAM" id="SSF160387">
    <property type="entry name" value="NosL/MerB-like"/>
    <property type="match status" value="1"/>
</dbReference>
<gene>
    <name evidence="1" type="ORF">CN613_28580</name>
</gene>
<dbReference type="EMBL" id="NUDP01000267">
    <property type="protein sequence ID" value="PEM58555.1"/>
    <property type="molecule type" value="Genomic_DNA"/>
</dbReference>
<sequence length="166" mass="19151">MKYKNWLIVSLLATFIMITGCGKKEVKPVAIEEKNDKCTVCNMSVTNNQFATEVILDNGKAVKFADIGCMYNWMDSHKDNKLQARFVRDYNSKEWTELEKATFVYDKTIRTPMAYNVISFQNKGDAEKFLSQNKGEMLTAKDLENHKWEPNKEMADELGISTHHSH</sequence>
<dbReference type="PANTHER" id="PTHR41247:SF1">
    <property type="entry name" value="HTH-TYPE TRANSCRIPTIONAL REPRESSOR YCNK"/>
    <property type="match status" value="1"/>
</dbReference>
<protein>
    <recommendedName>
        <fullName evidence="3">Lipoprotein</fullName>
    </recommendedName>
</protein>
<dbReference type="Pfam" id="PF05573">
    <property type="entry name" value="NosL"/>
    <property type="match status" value="1"/>
</dbReference>
<dbReference type="RefSeq" id="WP_097850282.1">
    <property type="nucleotide sequence ID" value="NZ_NUBH01000047.1"/>
</dbReference>
<dbReference type="Proteomes" id="UP000219775">
    <property type="component" value="Unassembled WGS sequence"/>
</dbReference>
<dbReference type="Gene3D" id="3.30.70.2050">
    <property type="match status" value="1"/>
</dbReference>
<organism evidence="1 2">
    <name type="scientific">Bacillus pseudomycoides</name>
    <dbReference type="NCBI Taxonomy" id="64104"/>
    <lineage>
        <taxon>Bacteria</taxon>
        <taxon>Bacillati</taxon>
        <taxon>Bacillota</taxon>
        <taxon>Bacilli</taxon>
        <taxon>Bacillales</taxon>
        <taxon>Bacillaceae</taxon>
        <taxon>Bacillus</taxon>
        <taxon>Bacillus cereus group</taxon>
    </lineage>
</organism>